<dbReference type="AlphaFoldDB" id="A0A290QI69"/>
<keyword evidence="3" id="KW-1185">Reference proteome</keyword>
<dbReference type="Proteomes" id="UP000217265">
    <property type="component" value="Chromosome"/>
</dbReference>
<feature type="chain" id="PRO_5013149172" description="DUF2846 domain-containing protein" evidence="1">
    <location>
        <begin position="22"/>
        <end position="157"/>
    </location>
</feature>
<dbReference type="RefSeq" id="WP_096055204.1">
    <property type="nucleotide sequence ID" value="NZ_CP023344.1"/>
</dbReference>
<evidence type="ECO:0000256" key="1">
    <source>
        <dbReference type="SAM" id="SignalP"/>
    </source>
</evidence>
<sequence length="157" mass="17322">MGNKPRISLILLCAFTLSGCAGLLQRDVTQKEPYRQFIGQRYELTKGLYIIEFVAGGLGRQLASAGDSFWQMPATLSDEFIGKKVYGGEYRIIEVAPAGSVLKLQKAEQSSHTENVFYLARIELPRGKLYEDVGTAGFIDGNSIPPSITKADFLVKR</sequence>
<evidence type="ECO:0000313" key="3">
    <source>
        <dbReference type="Proteomes" id="UP000217265"/>
    </source>
</evidence>
<dbReference type="PROSITE" id="PS51257">
    <property type="entry name" value="PROKAR_LIPOPROTEIN"/>
    <property type="match status" value="1"/>
</dbReference>
<organism evidence="2 3">
    <name type="scientific">Nibricoccus aquaticus</name>
    <dbReference type="NCBI Taxonomy" id="2576891"/>
    <lineage>
        <taxon>Bacteria</taxon>
        <taxon>Pseudomonadati</taxon>
        <taxon>Verrucomicrobiota</taxon>
        <taxon>Opitutia</taxon>
        <taxon>Opitutales</taxon>
        <taxon>Opitutaceae</taxon>
        <taxon>Nibricoccus</taxon>
    </lineage>
</organism>
<reference evidence="2 3" key="1">
    <citation type="submission" date="2017-09" db="EMBL/GenBank/DDBJ databases">
        <title>Complete genome sequence of Verrucomicrobial strain HZ-65, isolated from freshwater.</title>
        <authorList>
            <person name="Choi A."/>
        </authorList>
    </citation>
    <scope>NUCLEOTIDE SEQUENCE [LARGE SCALE GENOMIC DNA]</scope>
    <source>
        <strain evidence="2 3">HZ-65</strain>
    </source>
</reference>
<keyword evidence="1" id="KW-0732">Signal</keyword>
<feature type="signal peptide" evidence="1">
    <location>
        <begin position="1"/>
        <end position="21"/>
    </location>
</feature>
<accession>A0A290QI69</accession>
<proteinExistence type="predicted"/>
<protein>
    <recommendedName>
        <fullName evidence="4">DUF2846 domain-containing protein</fullName>
    </recommendedName>
</protein>
<name>A0A290QI69_9BACT</name>
<evidence type="ECO:0000313" key="2">
    <source>
        <dbReference type="EMBL" id="ATC63572.1"/>
    </source>
</evidence>
<evidence type="ECO:0008006" key="4">
    <source>
        <dbReference type="Google" id="ProtNLM"/>
    </source>
</evidence>
<gene>
    <name evidence="2" type="ORF">CMV30_06170</name>
</gene>
<dbReference type="EMBL" id="CP023344">
    <property type="protein sequence ID" value="ATC63572.1"/>
    <property type="molecule type" value="Genomic_DNA"/>
</dbReference>
<dbReference type="KEGG" id="vbh:CMV30_06170"/>